<dbReference type="GO" id="GO:0005524">
    <property type="term" value="F:ATP binding"/>
    <property type="evidence" value="ECO:0007669"/>
    <property type="project" value="UniProtKB-KW"/>
</dbReference>
<dbReference type="Gene3D" id="3.40.50.300">
    <property type="entry name" value="P-loop containing nucleotide triphosphate hydrolases"/>
    <property type="match status" value="2"/>
</dbReference>
<feature type="coiled-coil region" evidence="4">
    <location>
        <begin position="299"/>
        <end position="326"/>
    </location>
</feature>
<dbReference type="EMBL" id="AP022620">
    <property type="protein sequence ID" value="BBZ77646.1"/>
    <property type="molecule type" value="Genomic_DNA"/>
</dbReference>
<dbReference type="SUPFAM" id="SSF52540">
    <property type="entry name" value="P-loop containing nucleoside triphosphate hydrolases"/>
    <property type="match status" value="2"/>
</dbReference>
<gene>
    <name evidence="6" type="ORF">MANY_29830</name>
</gene>
<dbReference type="Proteomes" id="UP000467249">
    <property type="component" value="Chromosome"/>
</dbReference>
<dbReference type="RefSeq" id="WP_163804936.1">
    <property type="nucleotide sequence ID" value="NZ_AP022620.1"/>
</dbReference>
<keyword evidence="2" id="KW-0547">Nucleotide-binding</keyword>
<evidence type="ECO:0000256" key="1">
    <source>
        <dbReference type="ARBA" id="ARBA00022737"/>
    </source>
</evidence>
<proteinExistence type="predicted"/>
<keyword evidence="3 6" id="KW-0067">ATP-binding</keyword>
<sequence length="524" mass="56149">MPTDSSLTLIDLGFVWPDGTVVLEDLNATFGTGSTGVVGDNGSGKSTLLRLIAGDLQPTLGRIVTAGEVGYLPQTLTLDVDTTIAEVLGVADALAALRAIEAGSTSEQDFDVLGDDWTVEQRAAEALAAIGFGVDALDRTVGQVSGGEAMLVAVTALRMRRAPITLLDEPTNNLDREARERLSALLAQWPGTLLVVSHDIDLLDRMDNTAEVYDRGLSLYGGPYRQWRSHRDQEQAAAARAVVAAEHAVRVEKRQRVEAETALAHRNRKAQKDYANRRAPKIVMNTWAMSAQVAAGKLRTNLDAKVAAAQDALQAAEARMRAEEQIRIDLPDPGVSARRRIAELPSAQDPFVIQGPERVAIVGPNGIGKTALLEGLIAGRSGRLLTDRVGYLPQRLDGLDERASVLDTVSAVAAQVDPALIRTRLARFLLRGDAVHRPVSALSGGERFRVALARLLLADPAPELVILDEPTNNLDITSVDQLVDALRSYRGAVLVVSHDDGFLGRLDLSRTLVMRIPGVLTAGG</sequence>
<feature type="domain" description="ABC transporter" evidence="5">
    <location>
        <begin position="7"/>
        <end position="246"/>
    </location>
</feature>
<dbReference type="InterPro" id="IPR050611">
    <property type="entry name" value="ABCF"/>
</dbReference>
<dbReference type="Pfam" id="PF00005">
    <property type="entry name" value="ABC_tran"/>
    <property type="match status" value="2"/>
</dbReference>
<dbReference type="PANTHER" id="PTHR19211">
    <property type="entry name" value="ATP-BINDING TRANSPORT PROTEIN-RELATED"/>
    <property type="match status" value="1"/>
</dbReference>
<dbReference type="GO" id="GO:0016887">
    <property type="term" value="F:ATP hydrolysis activity"/>
    <property type="evidence" value="ECO:0007669"/>
    <property type="project" value="InterPro"/>
</dbReference>
<organism evidence="6 7">
    <name type="scientific">Mycolicibacterium anyangense</name>
    <dbReference type="NCBI Taxonomy" id="1431246"/>
    <lineage>
        <taxon>Bacteria</taxon>
        <taxon>Bacillati</taxon>
        <taxon>Actinomycetota</taxon>
        <taxon>Actinomycetes</taxon>
        <taxon>Mycobacteriales</taxon>
        <taxon>Mycobacteriaceae</taxon>
        <taxon>Mycolicibacterium</taxon>
    </lineage>
</organism>
<dbReference type="AlphaFoldDB" id="A0A6N4W6Q8"/>
<evidence type="ECO:0000256" key="4">
    <source>
        <dbReference type="SAM" id="Coils"/>
    </source>
</evidence>
<evidence type="ECO:0000256" key="3">
    <source>
        <dbReference type="ARBA" id="ARBA00022840"/>
    </source>
</evidence>
<keyword evidence="1" id="KW-0677">Repeat</keyword>
<dbReference type="SMART" id="SM00382">
    <property type="entry name" value="AAA"/>
    <property type="match status" value="2"/>
</dbReference>
<reference evidence="6 7" key="1">
    <citation type="journal article" date="2019" name="Emerg. Microbes Infect.">
        <title>Comprehensive subspecies identification of 175 nontuberculous mycobacteria species based on 7547 genomic profiles.</title>
        <authorList>
            <person name="Matsumoto Y."/>
            <person name="Kinjo T."/>
            <person name="Motooka D."/>
            <person name="Nabeya D."/>
            <person name="Jung N."/>
            <person name="Uechi K."/>
            <person name="Horii T."/>
            <person name="Iida T."/>
            <person name="Fujita J."/>
            <person name="Nakamura S."/>
        </authorList>
    </citation>
    <scope>NUCLEOTIDE SEQUENCE [LARGE SCALE GENOMIC DNA]</scope>
    <source>
        <strain evidence="6 7">JCM 30275</strain>
    </source>
</reference>
<accession>A0A6N4W6Q8</accession>
<dbReference type="PROSITE" id="PS50893">
    <property type="entry name" value="ABC_TRANSPORTER_2"/>
    <property type="match status" value="1"/>
</dbReference>
<protein>
    <submittedName>
        <fullName evidence="6">Putative ABC transporter ATP-binding protein</fullName>
    </submittedName>
</protein>
<evidence type="ECO:0000256" key="2">
    <source>
        <dbReference type="ARBA" id="ARBA00022741"/>
    </source>
</evidence>
<dbReference type="PANTHER" id="PTHR19211:SF6">
    <property type="entry name" value="BLL7188 PROTEIN"/>
    <property type="match status" value="1"/>
</dbReference>
<dbReference type="FunFam" id="3.40.50.300:FF:001320">
    <property type="entry name" value="Heme ABC transporter ATP-binding protein"/>
    <property type="match status" value="1"/>
</dbReference>
<dbReference type="InterPro" id="IPR003593">
    <property type="entry name" value="AAA+_ATPase"/>
</dbReference>
<name>A0A6N4W6Q8_9MYCO</name>
<evidence type="ECO:0000313" key="6">
    <source>
        <dbReference type="EMBL" id="BBZ77646.1"/>
    </source>
</evidence>
<dbReference type="InterPro" id="IPR027417">
    <property type="entry name" value="P-loop_NTPase"/>
</dbReference>
<evidence type="ECO:0000259" key="5">
    <source>
        <dbReference type="PROSITE" id="PS50893"/>
    </source>
</evidence>
<keyword evidence="4" id="KW-0175">Coiled coil</keyword>
<dbReference type="KEGG" id="many:MANY_29830"/>
<evidence type="ECO:0000313" key="7">
    <source>
        <dbReference type="Proteomes" id="UP000467249"/>
    </source>
</evidence>
<dbReference type="InterPro" id="IPR003439">
    <property type="entry name" value="ABC_transporter-like_ATP-bd"/>
</dbReference>
<keyword evidence="7" id="KW-1185">Reference proteome</keyword>